<evidence type="ECO:0000256" key="1">
    <source>
        <dbReference type="ARBA" id="ARBA00000085"/>
    </source>
</evidence>
<proteinExistence type="predicted"/>
<dbReference type="SMART" id="SM00028">
    <property type="entry name" value="TPR"/>
    <property type="match status" value="3"/>
</dbReference>
<name>A0ABY4KJS3_9FLAO</name>
<dbReference type="InterPro" id="IPR003594">
    <property type="entry name" value="HATPase_dom"/>
</dbReference>
<keyword evidence="3 4" id="KW-0597">Phosphoprotein</keyword>
<dbReference type="PANTHER" id="PTHR43719">
    <property type="entry name" value="TWO-COMPONENT HISTIDINE KINASE"/>
    <property type="match status" value="1"/>
</dbReference>
<comment type="catalytic activity">
    <reaction evidence="1">
        <text>ATP + protein L-histidine = ADP + protein N-phospho-L-histidine.</text>
        <dbReference type="EC" id="2.7.13.3"/>
    </reaction>
</comment>
<dbReference type="InterPro" id="IPR019734">
    <property type="entry name" value="TPR_rpt"/>
</dbReference>
<reference evidence="9" key="1">
    <citation type="submission" date="2022-04" db="EMBL/GenBank/DDBJ databases">
        <title>Consumption of N2O by Flavobacterium azooxidireducens sp. nov. isolated from Decomposing Leaf Litter of Phragmites australis (Cav.).</title>
        <authorList>
            <person name="Behrendt U."/>
            <person name="Spanner T."/>
            <person name="Augustin J."/>
            <person name="Horn M.A."/>
            <person name="Kolb S."/>
            <person name="Ulrich A."/>
        </authorList>
    </citation>
    <scope>NUCLEOTIDE SEQUENCE</scope>
    <source>
        <strain evidence="9">IGB 4-14</strain>
    </source>
</reference>
<evidence type="ECO:0000259" key="7">
    <source>
        <dbReference type="PROSITE" id="PS50109"/>
    </source>
</evidence>
<evidence type="ECO:0000256" key="4">
    <source>
        <dbReference type="PROSITE-ProRule" id="PRU00169"/>
    </source>
</evidence>
<evidence type="ECO:0000256" key="6">
    <source>
        <dbReference type="SAM" id="Phobius"/>
    </source>
</evidence>
<dbReference type="Gene3D" id="1.10.287.130">
    <property type="match status" value="1"/>
</dbReference>
<keyword evidence="6" id="KW-0472">Membrane</keyword>
<feature type="domain" description="Histidine kinase" evidence="7">
    <location>
        <begin position="370"/>
        <end position="596"/>
    </location>
</feature>
<dbReference type="InterPro" id="IPR005467">
    <property type="entry name" value="His_kinase_dom"/>
</dbReference>
<protein>
    <recommendedName>
        <fullName evidence="2">histidine kinase</fullName>
        <ecNumber evidence="2">2.7.13.3</ecNumber>
    </recommendedName>
</protein>
<feature type="transmembrane region" description="Helical" evidence="6">
    <location>
        <begin position="317"/>
        <end position="340"/>
    </location>
</feature>
<evidence type="ECO:0000313" key="10">
    <source>
        <dbReference type="Proteomes" id="UP000830583"/>
    </source>
</evidence>
<dbReference type="PROSITE" id="PS50110">
    <property type="entry name" value="RESPONSE_REGULATORY"/>
    <property type="match status" value="1"/>
</dbReference>
<keyword evidence="5" id="KW-0802">TPR repeat</keyword>
<keyword evidence="6" id="KW-0812">Transmembrane</keyword>
<evidence type="ECO:0000313" key="9">
    <source>
        <dbReference type="EMBL" id="UPQ80625.1"/>
    </source>
</evidence>
<dbReference type="Gene3D" id="3.30.565.10">
    <property type="entry name" value="Histidine kinase-like ATPase, C-terminal domain"/>
    <property type="match status" value="1"/>
</dbReference>
<dbReference type="Gene3D" id="3.40.50.2300">
    <property type="match status" value="1"/>
</dbReference>
<feature type="repeat" description="TPR" evidence="5">
    <location>
        <begin position="69"/>
        <end position="102"/>
    </location>
</feature>
<evidence type="ECO:0000256" key="5">
    <source>
        <dbReference type="PROSITE-ProRule" id="PRU00339"/>
    </source>
</evidence>
<dbReference type="InterPro" id="IPR011990">
    <property type="entry name" value="TPR-like_helical_dom_sf"/>
</dbReference>
<dbReference type="Proteomes" id="UP000830583">
    <property type="component" value="Chromosome"/>
</dbReference>
<dbReference type="InterPro" id="IPR001789">
    <property type="entry name" value="Sig_transdc_resp-reg_receiver"/>
</dbReference>
<sequence length="738" mass="85999">MSRIITSLLIFTISTFSWSQNNFDEKQLDSIINKVVDFKYNNGKRDSDFNSLFALLSEYDNIKNPELKAKADFNLGFYYYQILKFETSIFYYQKALKEYRNQEKWKSYVNVSKNLATVYSLLNKHEESEKVLLNTMQLVQNEDVGFYILKPLQELAVFYSYYGKNPSKAIYYGNKFYTELEYFSKNHIEDPEFKYSKTIDAAIVDLEMGNSYLALNEYEKAKKYLLRSQAFFSPTNDQEKLSRINKHLFHLAVKTNQPADSIEKQLNKYDNSISEYIRIYKTSVYKVIEDATEIYEYQIDLKKQKEENKKLKHHRNIITVLFIALFIISLISLQILIKLYKVQKDYNQKLLQEKEVLESIAKEKTMYFSIISHELRTPVYSITGILEILKQEKNPTKQDELINSLQLSNYYLTHLINNILVVNNDEEKKQINSFETQIDVFQFLENIVKKYKPLAIQKGININVKTTSKSLIWVKTDWVKLEQIIVNLLLNAIKFSPENEVIYINLSCEKQNLNQMKATFSISDNGPGINSELKESVLRGEKKLDVQEEINTNRMQGIGVGLFASQKLLHLFNSELKIDTEKERGSTFSFDVLAEIVTNNSENETSKKTINFPITVLSVDDNRMNLLVSKKMLENIGIKCFICTDQDDYLSIIEQENIELALIDINMPTINGYEMSKKIKSKFKIPIIAHTAGGEITKNDFQIVDAKIDDVLIKPYAIDDLKNKIIKLLPTIIKRRKK</sequence>
<dbReference type="Pfam" id="PF02518">
    <property type="entry name" value="HATPase_c"/>
    <property type="match status" value="1"/>
</dbReference>
<evidence type="ECO:0000256" key="2">
    <source>
        <dbReference type="ARBA" id="ARBA00012438"/>
    </source>
</evidence>
<dbReference type="InterPro" id="IPR050956">
    <property type="entry name" value="2C_system_His_kinase"/>
</dbReference>
<evidence type="ECO:0000259" key="8">
    <source>
        <dbReference type="PROSITE" id="PS50110"/>
    </source>
</evidence>
<dbReference type="InterPro" id="IPR003661">
    <property type="entry name" value="HisK_dim/P_dom"/>
</dbReference>
<feature type="modified residue" description="4-aspartylphosphate" evidence="4">
    <location>
        <position position="664"/>
    </location>
</feature>
<organism evidence="9 10">
    <name type="scientific">Flavobacterium azooxidireducens</name>
    <dbReference type="NCBI Taxonomy" id="1871076"/>
    <lineage>
        <taxon>Bacteria</taxon>
        <taxon>Pseudomonadati</taxon>
        <taxon>Bacteroidota</taxon>
        <taxon>Flavobacteriia</taxon>
        <taxon>Flavobacteriales</taxon>
        <taxon>Flavobacteriaceae</taxon>
        <taxon>Flavobacterium</taxon>
    </lineage>
</organism>
<dbReference type="PANTHER" id="PTHR43719:SF28">
    <property type="entry name" value="PEROXIDE STRESS-ACTIVATED HISTIDINE KINASE MAK1-RELATED"/>
    <property type="match status" value="1"/>
</dbReference>
<dbReference type="CDD" id="cd00082">
    <property type="entry name" value="HisKA"/>
    <property type="match status" value="1"/>
</dbReference>
<dbReference type="InterPro" id="IPR036890">
    <property type="entry name" value="HATPase_C_sf"/>
</dbReference>
<keyword evidence="10" id="KW-1185">Reference proteome</keyword>
<dbReference type="Gene3D" id="1.25.40.10">
    <property type="entry name" value="Tetratricopeptide repeat domain"/>
    <property type="match status" value="1"/>
</dbReference>
<evidence type="ECO:0000256" key="3">
    <source>
        <dbReference type="ARBA" id="ARBA00022553"/>
    </source>
</evidence>
<dbReference type="EMBL" id="CP096205">
    <property type="protein sequence ID" value="UPQ80625.1"/>
    <property type="molecule type" value="Genomic_DNA"/>
</dbReference>
<dbReference type="InterPro" id="IPR036097">
    <property type="entry name" value="HisK_dim/P_sf"/>
</dbReference>
<dbReference type="Pfam" id="PF00072">
    <property type="entry name" value="Response_reg"/>
    <property type="match status" value="1"/>
</dbReference>
<accession>A0ABY4KJS3</accession>
<dbReference type="SMART" id="SM00388">
    <property type="entry name" value="HisKA"/>
    <property type="match status" value="1"/>
</dbReference>
<feature type="domain" description="Response regulatory" evidence="8">
    <location>
        <begin position="615"/>
        <end position="729"/>
    </location>
</feature>
<dbReference type="RefSeq" id="WP_248436515.1">
    <property type="nucleotide sequence ID" value="NZ_CP096205.1"/>
</dbReference>
<gene>
    <name evidence="9" type="ORF">M0M57_07235</name>
</gene>
<dbReference type="PROSITE" id="PS50109">
    <property type="entry name" value="HIS_KIN"/>
    <property type="match status" value="1"/>
</dbReference>
<dbReference type="SUPFAM" id="SSF47384">
    <property type="entry name" value="Homodimeric domain of signal transducing histidine kinase"/>
    <property type="match status" value="1"/>
</dbReference>
<dbReference type="SMART" id="SM00387">
    <property type="entry name" value="HATPase_c"/>
    <property type="match status" value="1"/>
</dbReference>
<dbReference type="EC" id="2.7.13.3" evidence="2"/>
<dbReference type="SUPFAM" id="SSF48452">
    <property type="entry name" value="TPR-like"/>
    <property type="match status" value="1"/>
</dbReference>
<dbReference type="PROSITE" id="PS50005">
    <property type="entry name" value="TPR"/>
    <property type="match status" value="1"/>
</dbReference>
<dbReference type="Pfam" id="PF00512">
    <property type="entry name" value="HisKA"/>
    <property type="match status" value="1"/>
</dbReference>
<keyword evidence="6" id="KW-1133">Transmembrane helix</keyword>
<dbReference type="SMART" id="SM00448">
    <property type="entry name" value="REC"/>
    <property type="match status" value="1"/>
</dbReference>
<dbReference type="SUPFAM" id="SSF55874">
    <property type="entry name" value="ATPase domain of HSP90 chaperone/DNA topoisomerase II/histidine kinase"/>
    <property type="match status" value="1"/>
</dbReference>
<dbReference type="SUPFAM" id="SSF52172">
    <property type="entry name" value="CheY-like"/>
    <property type="match status" value="1"/>
</dbReference>
<dbReference type="InterPro" id="IPR011006">
    <property type="entry name" value="CheY-like_superfamily"/>
</dbReference>